<gene>
    <name evidence="2" type="ORF">FD04_GL002164</name>
</gene>
<dbReference type="GO" id="GO:0005960">
    <property type="term" value="C:glycine cleavage complex"/>
    <property type="evidence" value="ECO:0007669"/>
    <property type="project" value="InterPro"/>
</dbReference>
<dbReference type="PANTHER" id="PTHR11715:SF3">
    <property type="entry name" value="GLYCINE CLEAVAGE SYSTEM H PROTEIN-RELATED"/>
    <property type="match status" value="1"/>
</dbReference>
<dbReference type="InterPro" id="IPR011053">
    <property type="entry name" value="Single_hybrid_motif"/>
</dbReference>
<dbReference type="InterPro" id="IPR003016">
    <property type="entry name" value="2-oxoA_DH_lipoyl-BS"/>
</dbReference>
<evidence type="ECO:0000313" key="2">
    <source>
        <dbReference type="EMBL" id="KRK99805.1"/>
    </source>
</evidence>
<proteinExistence type="predicted"/>
<dbReference type="PANTHER" id="PTHR11715">
    <property type="entry name" value="GLYCINE CLEAVAGE SYSTEM H PROTEIN"/>
    <property type="match status" value="1"/>
</dbReference>
<dbReference type="Pfam" id="PF01597">
    <property type="entry name" value="GCV_H"/>
    <property type="match status" value="1"/>
</dbReference>
<dbReference type="InterPro" id="IPR033753">
    <property type="entry name" value="GCV_H/Fam206"/>
</dbReference>
<dbReference type="AlphaFoldDB" id="A0A0R1LW09"/>
<dbReference type="EMBL" id="AZEE01000002">
    <property type="protein sequence ID" value="KRK99805.1"/>
    <property type="molecule type" value="Genomic_DNA"/>
</dbReference>
<name>A0A0R1LW09_9LACO</name>
<evidence type="ECO:0000256" key="1">
    <source>
        <dbReference type="ARBA" id="ARBA00022823"/>
    </source>
</evidence>
<keyword evidence="3" id="KW-1185">Reference proteome</keyword>
<dbReference type="Proteomes" id="UP000051160">
    <property type="component" value="Unassembled WGS sequence"/>
</dbReference>
<organism evidence="2 3">
    <name type="scientific">Secundilactobacillus odoratitofui DSM 19909 = JCM 15043</name>
    <dbReference type="NCBI Taxonomy" id="1423776"/>
    <lineage>
        <taxon>Bacteria</taxon>
        <taxon>Bacillati</taxon>
        <taxon>Bacillota</taxon>
        <taxon>Bacilli</taxon>
        <taxon>Lactobacillales</taxon>
        <taxon>Lactobacillaceae</taxon>
        <taxon>Secundilactobacillus</taxon>
    </lineage>
</organism>
<protein>
    <recommendedName>
        <fullName evidence="4">Lipoyl-binding domain-containing protein</fullName>
    </recommendedName>
</protein>
<dbReference type="PROSITE" id="PS00189">
    <property type="entry name" value="LIPOYL"/>
    <property type="match status" value="1"/>
</dbReference>
<dbReference type="PATRIC" id="fig|1423776.4.peg.2191"/>
<dbReference type="GO" id="GO:0005737">
    <property type="term" value="C:cytoplasm"/>
    <property type="evidence" value="ECO:0007669"/>
    <property type="project" value="TreeGrafter"/>
</dbReference>
<dbReference type="GO" id="GO:0019464">
    <property type="term" value="P:glycine decarboxylation via glycine cleavage system"/>
    <property type="evidence" value="ECO:0007669"/>
    <property type="project" value="InterPro"/>
</dbReference>
<dbReference type="CDD" id="cd06848">
    <property type="entry name" value="GCS_H"/>
    <property type="match status" value="1"/>
</dbReference>
<keyword evidence="1" id="KW-0450">Lipoyl</keyword>
<dbReference type="InterPro" id="IPR002930">
    <property type="entry name" value="GCV_H"/>
</dbReference>
<evidence type="ECO:0008006" key="4">
    <source>
        <dbReference type="Google" id="ProtNLM"/>
    </source>
</evidence>
<evidence type="ECO:0000313" key="3">
    <source>
        <dbReference type="Proteomes" id="UP000051160"/>
    </source>
</evidence>
<comment type="caution">
    <text evidence="2">The sequence shown here is derived from an EMBL/GenBank/DDBJ whole genome shotgun (WGS) entry which is preliminary data.</text>
</comment>
<dbReference type="STRING" id="1423776.FD04_GL002164"/>
<sequence>MKGPIIMGFWTKFVNSIKQLFNGKQKFAPQEKDGIWYQEIKPGIVRMGITNQAYEDLGDISFMDFSSADNNLETGDDLLELEGAKAVETLKTPVSGKIINRNNDLLTQTDQLANQSTESNWLVDVQTTA</sequence>
<dbReference type="GO" id="GO:0009249">
    <property type="term" value="P:protein lipoylation"/>
    <property type="evidence" value="ECO:0007669"/>
    <property type="project" value="TreeGrafter"/>
</dbReference>
<dbReference type="SUPFAM" id="SSF51230">
    <property type="entry name" value="Single hybrid motif"/>
    <property type="match status" value="1"/>
</dbReference>
<dbReference type="Gene3D" id="2.40.50.100">
    <property type="match status" value="1"/>
</dbReference>
<reference evidence="2 3" key="1">
    <citation type="journal article" date="2015" name="Genome Announc.">
        <title>Expanding the biotechnology potential of lactobacilli through comparative genomics of 213 strains and associated genera.</title>
        <authorList>
            <person name="Sun Z."/>
            <person name="Harris H.M."/>
            <person name="McCann A."/>
            <person name="Guo C."/>
            <person name="Argimon S."/>
            <person name="Zhang W."/>
            <person name="Yang X."/>
            <person name="Jeffery I.B."/>
            <person name="Cooney J.C."/>
            <person name="Kagawa T.F."/>
            <person name="Liu W."/>
            <person name="Song Y."/>
            <person name="Salvetti E."/>
            <person name="Wrobel A."/>
            <person name="Rasinkangas P."/>
            <person name="Parkhill J."/>
            <person name="Rea M.C."/>
            <person name="O'Sullivan O."/>
            <person name="Ritari J."/>
            <person name="Douillard F.P."/>
            <person name="Paul Ross R."/>
            <person name="Yang R."/>
            <person name="Briner A.E."/>
            <person name="Felis G.E."/>
            <person name="de Vos W.M."/>
            <person name="Barrangou R."/>
            <person name="Klaenhammer T.R."/>
            <person name="Caufield P.W."/>
            <person name="Cui Y."/>
            <person name="Zhang H."/>
            <person name="O'Toole P.W."/>
        </authorList>
    </citation>
    <scope>NUCLEOTIDE SEQUENCE [LARGE SCALE GENOMIC DNA]</scope>
    <source>
        <strain evidence="2 3">DSM 19909</strain>
    </source>
</reference>
<accession>A0A0R1LW09</accession>